<keyword evidence="7 12" id="KW-0735">Signal-anchor</keyword>
<keyword evidence="5 12" id="KW-0479">Metal-binding</keyword>
<evidence type="ECO:0000256" key="5">
    <source>
        <dbReference type="ARBA" id="ARBA00022723"/>
    </source>
</evidence>
<dbReference type="GO" id="GO:0005886">
    <property type="term" value="C:plasma membrane"/>
    <property type="evidence" value="ECO:0007669"/>
    <property type="project" value="UniProtKB-SubCell"/>
</dbReference>
<keyword evidence="4 12" id="KW-0812">Transmembrane</keyword>
<evidence type="ECO:0000256" key="6">
    <source>
        <dbReference type="ARBA" id="ARBA00022748"/>
    </source>
</evidence>
<evidence type="ECO:0000256" key="11">
    <source>
        <dbReference type="ARBA" id="ARBA00056663"/>
    </source>
</evidence>
<feature type="topological domain" description="Extracellular" evidence="12">
    <location>
        <begin position="29"/>
        <end position="146"/>
    </location>
</feature>
<dbReference type="GeneID" id="80801212"/>
<keyword evidence="2 12" id="KW-1003">Cell membrane</keyword>
<keyword evidence="6 12" id="KW-0201">Cytochrome c-type biogenesis</keyword>
<comment type="subcellular location">
    <subcellularLocation>
        <location evidence="1">Cell inner membrane</location>
    </subcellularLocation>
    <subcellularLocation>
        <location evidence="12">Cell membrane</location>
        <topology evidence="12">Single-pass type II membrane protein</topology>
    </subcellularLocation>
</comment>
<dbReference type="AlphaFoldDB" id="A0A2A7UV15"/>
<dbReference type="HAMAP" id="MF_01959">
    <property type="entry name" value="CcmE"/>
    <property type="match status" value="1"/>
</dbReference>
<dbReference type="GO" id="GO:0017003">
    <property type="term" value="P:protein-heme linkage"/>
    <property type="evidence" value="ECO:0007669"/>
    <property type="project" value="UniProtKB-UniRule"/>
</dbReference>
<keyword evidence="15" id="KW-1185">Reference proteome</keyword>
<dbReference type="InterPro" id="IPR036127">
    <property type="entry name" value="CcmE-like_sf"/>
</dbReference>
<evidence type="ECO:0000256" key="3">
    <source>
        <dbReference type="ARBA" id="ARBA00022617"/>
    </source>
</evidence>
<keyword evidence="8 12" id="KW-1133">Transmembrane helix</keyword>
<dbReference type="RefSeq" id="WP_098066119.1">
    <property type="nucleotide sequence ID" value="NZ_DAMCYT010000059.1"/>
</dbReference>
<dbReference type="Pfam" id="PF03100">
    <property type="entry name" value="CcmE"/>
    <property type="match status" value="1"/>
</dbReference>
<feature type="binding site" description="axial binding residue" evidence="12 13">
    <location>
        <position position="127"/>
    </location>
    <ligand>
        <name>heme</name>
        <dbReference type="ChEBI" id="CHEBI:30413"/>
    </ligand>
    <ligandPart>
        <name>Fe</name>
        <dbReference type="ChEBI" id="CHEBI:18248"/>
    </ligandPart>
</feature>
<evidence type="ECO:0000256" key="8">
    <source>
        <dbReference type="ARBA" id="ARBA00022989"/>
    </source>
</evidence>
<dbReference type="OrthoDB" id="9793584at2"/>
<dbReference type="GO" id="GO:0017004">
    <property type="term" value="P:cytochrome complex assembly"/>
    <property type="evidence" value="ECO:0007669"/>
    <property type="project" value="UniProtKB-KW"/>
</dbReference>
<dbReference type="GO" id="GO:0020037">
    <property type="term" value="F:heme binding"/>
    <property type="evidence" value="ECO:0007669"/>
    <property type="project" value="InterPro"/>
</dbReference>
<evidence type="ECO:0000256" key="7">
    <source>
        <dbReference type="ARBA" id="ARBA00022968"/>
    </source>
</evidence>
<evidence type="ECO:0000256" key="13">
    <source>
        <dbReference type="PIRSR" id="PIRSR604329-50"/>
    </source>
</evidence>
<keyword evidence="10 12" id="KW-0472">Membrane</keyword>
<gene>
    <name evidence="12" type="primary">ccmE</name>
    <name evidence="12" type="synonym">cycJ</name>
    <name evidence="14" type="ORF">CRM82_11385</name>
</gene>
<sequence>MKPRQRRLLWVLAGLVLVATAVTLVLRALNANVMFFYSPTQVLAGEAPPSAAFRLGGLVESGSLQRSPDGLQVRFMVTDGAQRVPVQYRGLLPDLFREGKGVVVSGKLQAGGGFQAREVLAKHDENYMPPEAAHALKQAQPAKELP</sequence>
<dbReference type="GO" id="GO:0046872">
    <property type="term" value="F:metal ion binding"/>
    <property type="evidence" value="ECO:0007669"/>
    <property type="project" value="UniProtKB-KW"/>
</dbReference>
<comment type="caution">
    <text evidence="14">The sequence shown here is derived from an EMBL/GenBank/DDBJ whole genome shotgun (WGS) entry which is preliminary data.</text>
</comment>
<organism evidence="14 15">
    <name type="scientific">Comamonas terrigena</name>
    <dbReference type="NCBI Taxonomy" id="32013"/>
    <lineage>
        <taxon>Bacteria</taxon>
        <taxon>Pseudomonadati</taxon>
        <taxon>Pseudomonadota</taxon>
        <taxon>Betaproteobacteria</taxon>
        <taxon>Burkholderiales</taxon>
        <taxon>Comamonadaceae</taxon>
        <taxon>Comamonas</taxon>
    </lineage>
</organism>
<dbReference type="PANTHER" id="PTHR34128">
    <property type="entry name" value="CYTOCHROME C-TYPE BIOGENESIS PROTEIN CCME HOMOLOG, MITOCHONDRIAL"/>
    <property type="match status" value="1"/>
</dbReference>
<dbReference type="InterPro" id="IPR004329">
    <property type="entry name" value="CcmE"/>
</dbReference>
<evidence type="ECO:0000256" key="4">
    <source>
        <dbReference type="ARBA" id="ARBA00022692"/>
    </source>
</evidence>
<dbReference type="SUPFAM" id="SSF82093">
    <property type="entry name" value="Heme chaperone CcmE"/>
    <property type="match status" value="1"/>
</dbReference>
<evidence type="ECO:0000256" key="9">
    <source>
        <dbReference type="ARBA" id="ARBA00023004"/>
    </source>
</evidence>
<feature type="binding site" description="covalent" evidence="12 13">
    <location>
        <position position="123"/>
    </location>
    <ligand>
        <name>heme</name>
        <dbReference type="ChEBI" id="CHEBI:30413"/>
    </ligand>
</feature>
<proteinExistence type="inferred from homology"/>
<dbReference type="NCBIfam" id="NF009729">
    <property type="entry name" value="PRK13254.1-3"/>
    <property type="match status" value="1"/>
</dbReference>
<reference evidence="15" key="1">
    <citation type="submission" date="2017-09" db="EMBL/GenBank/DDBJ databases">
        <title>FDA dAtabase for Regulatory Grade micrObial Sequences (FDA-ARGOS): Supporting development and validation of Infectious Disease Dx tests.</title>
        <authorList>
            <person name="Minogue T."/>
            <person name="Wolcott M."/>
            <person name="Wasieloski L."/>
            <person name="Aguilar W."/>
            <person name="Moore D."/>
            <person name="Tallon L."/>
            <person name="Sadzewicz L."/>
            <person name="Ott S."/>
            <person name="Zhao X."/>
            <person name="Nagaraj S."/>
            <person name="Vavikolanu K."/>
            <person name="Aluvathingal J."/>
            <person name="Nadendla S."/>
            <person name="Sichtig H."/>
        </authorList>
    </citation>
    <scope>NUCLEOTIDE SEQUENCE [LARGE SCALE GENOMIC DNA]</scope>
    <source>
        <strain evidence="15">FDAARGOS_394</strain>
    </source>
</reference>
<dbReference type="STRING" id="1219032.GCA_001515545_01422"/>
<keyword evidence="3 12" id="KW-0349">Heme</keyword>
<evidence type="ECO:0000256" key="10">
    <source>
        <dbReference type="ARBA" id="ARBA00023136"/>
    </source>
</evidence>
<evidence type="ECO:0000313" key="15">
    <source>
        <dbReference type="Proteomes" id="UP000220246"/>
    </source>
</evidence>
<comment type="function">
    <text evidence="11 12">Heme chaperone required for the biogenesis of c-type cytochromes. Transiently binds heme delivered by CcmC and transfers the heme to apo-cytochromes in a process facilitated by CcmF and CcmH.</text>
</comment>
<feature type="topological domain" description="Cytoplasmic" evidence="12">
    <location>
        <begin position="1"/>
        <end position="7"/>
    </location>
</feature>
<dbReference type="EMBL" id="PDEA01000001">
    <property type="protein sequence ID" value="PEH89113.1"/>
    <property type="molecule type" value="Genomic_DNA"/>
</dbReference>
<evidence type="ECO:0000256" key="12">
    <source>
        <dbReference type="HAMAP-Rule" id="MF_01959"/>
    </source>
</evidence>
<protein>
    <recommendedName>
        <fullName evidence="12">Cytochrome c-type biogenesis protein CcmE</fullName>
    </recommendedName>
    <alternativeName>
        <fullName evidence="12">Cytochrome c maturation protein E</fullName>
    </alternativeName>
    <alternativeName>
        <fullName evidence="12">Heme chaperone CcmE</fullName>
    </alternativeName>
</protein>
<comment type="similarity">
    <text evidence="12">Belongs to the CcmE/CycJ family.</text>
</comment>
<evidence type="ECO:0000256" key="2">
    <source>
        <dbReference type="ARBA" id="ARBA00022475"/>
    </source>
</evidence>
<dbReference type="Gene3D" id="2.40.50.140">
    <property type="entry name" value="Nucleic acid-binding proteins"/>
    <property type="match status" value="1"/>
</dbReference>
<dbReference type="NCBIfam" id="NF009731">
    <property type="entry name" value="PRK13254.1-5"/>
    <property type="match status" value="1"/>
</dbReference>
<dbReference type="PANTHER" id="PTHR34128:SF2">
    <property type="entry name" value="CYTOCHROME C-TYPE BIOGENESIS PROTEIN CCME HOMOLOG, MITOCHONDRIAL"/>
    <property type="match status" value="1"/>
</dbReference>
<dbReference type="NCBIfam" id="NF009727">
    <property type="entry name" value="PRK13254.1-1"/>
    <property type="match status" value="1"/>
</dbReference>
<evidence type="ECO:0000256" key="1">
    <source>
        <dbReference type="ARBA" id="ARBA00004533"/>
    </source>
</evidence>
<evidence type="ECO:0000313" key="14">
    <source>
        <dbReference type="EMBL" id="PEH89113.1"/>
    </source>
</evidence>
<dbReference type="FunFam" id="2.40.50.140:FF:000104">
    <property type="entry name" value="Cytochrome c-type biogenesis protein CcmE"/>
    <property type="match status" value="1"/>
</dbReference>
<dbReference type="Proteomes" id="UP000220246">
    <property type="component" value="Unassembled WGS sequence"/>
</dbReference>
<dbReference type="InterPro" id="IPR012340">
    <property type="entry name" value="NA-bd_OB-fold"/>
</dbReference>
<keyword evidence="9 12" id="KW-0408">Iron</keyword>
<accession>A0A2A7UV15</accession>
<name>A0A2A7UV15_COMTR</name>